<sequence>MAASSQVCDNKRARDKYWNGGLALPDAKRISSERLVYDSYLVALLEKIDNMDANPKEPIAVIQLKDERLNGVMEFAEDEVGLIRQAADVDGKGSTELGSMKQGELIDRYSEAISVSDTLGDMHSEGNLTYYDDVLAELGFFVENTAGELGIIRNHFDGDSMANMYSDPVYGYAEAPAVFYGSLWEDDLWQLNEPVVIQNGFESPRQEEFGISGEEFHDVWNDFRSI</sequence>
<dbReference type="AlphaFoldDB" id="D5AAY9"/>
<proteinExistence type="evidence at transcript level"/>
<name>D5AAY9_PICSI</name>
<evidence type="ECO:0000313" key="1">
    <source>
        <dbReference type="EMBL" id="ADE76708.1"/>
    </source>
</evidence>
<accession>D5AAY9</accession>
<dbReference type="EMBL" id="BT123386">
    <property type="protein sequence ID" value="ADE76708.1"/>
    <property type="molecule type" value="mRNA"/>
</dbReference>
<organism evidence="1">
    <name type="scientific">Picea sitchensis</name>
    <name type="common">Sitka spruce</name>
    <name type="synonym">Pinus sitchensis</name>
    <dbReference type="NCBI Taxonomy" id="3332"/>
    <lineage>
        <taxon>Eukaryota</taxon>
        <taxon>Viridiplantae</taxon>
        <taxon>Streptophyta</taxon>
        <taxon>Embryophyta</taxon>
        <taxon>Tracheophyta</taxon>
        <taxon>Spermatophyta</taxon>
        <taxon>Pinopsida</taxon>
        <taxon>Pinidae</taxon>
        <taxon>Conifers I</taxon>
        <taxon>Pinales</taxon>
        <taxon>Pinaceae</taxon>
        <taxon>Picea</taxon>
    </lineage>
</organism>
<reference evidence="1" key="1">
    <citation type="submission" date="2010-04" db="EMBL/GenBank/DDBJ databases">
        <authorList>
            <person name="Reid K.E."/>
            <person name="Liao N."/>
            <person name="Chan S."/>
            <person name="Docking R."/>
            <person name="Taylor G."/>
            <person name="Moore R."/>
            <person name="Mayo M."/>
            <person name="Munro S."/>
            <person name="King J."/>
            <person name="Yanchuk A."/>
            <person name="Holt R."/>
            <person name="Jones S."/>
            <person name="Marra M."/>
            <person name="Ritland C.E."/>
            <person name="Ritland K."/>
            <person name="Bohlmann J."/>
        </authorList>
    </citation>
    <scope>NUCLEOTIDE SEQUENCE</scope>
    <source>
        <tissue evidence="1">Bud</tissue>
    </source>
</reference>
<protein>
    <submittedName>
        <fullName evidence="1">Uncharacterized protein</fullName>
    </submittedName>
</protein>